<evidence type="ECO:0000313" key="1">
    <source>
        <dbReference type="EMBL" id="KAK8886324.1"/>
    </source>
</evidence>
<protein>
    <submittedName>
        <fullName evidence="1">Uncharacterized protein</fullName>
    </submittedName>
</protein>
<proteinExistence type="predicted"/>
<evidence type="ECO:0000313" key="2">
    <source>
        <dbReference type="Proteomes" id="UP001470230"/>
    </source>
</evidence>
<sequence>MTSVKTVLENPKSTTIDVLKCQDVLNSLKSNDQKLMEFLLQPQHIKDIFNILTKTFARSDHKRVLQLFSVTNNVSLHRVFAESIPLTEYALSVLEKFSDHDMYAAGTISRIFQRAIDIWPDEIYDVFHYSDTLYKTVIENINKDVVYMTISDSMTMEKEFFTELVWYLFISLVKTSNEKSDPSNQLIFEHPPRRCYLSKNLYNELPSFGNSDSKILNAILIIKQYFSLNFPCTDDFGEYVLKYIVLQAKSTNPNIKFYYQYYDIAKNIGYCDELQEIVIDIVKKASNVTENTPAVPSLRSPLLISALSYLEVCAKHFDEKTLLSLVATLLDDKNTQFGLLSMVQIVKEATSMNPEWIRDFKETMSQLIACAWNKYHLNNPLIVSILVDLSILLAVEEKSNPSYQTNIQEWKRPEFILSSVNQQANIFDPSITFPDSAYNIDELNKLRWGLPF</sequence>
<organism evidence="1 2">
    <name type="scientific">Tritrichomonas musculus</name>
    <dbReference type="NCBI Taxonomy" id="1915356"/>
    <lineage>
        <taxon>Eukaryota</taxon>
        <taxon>Metamonada</taxon>
        <taxon>Parabasalia</taxon>
        <taxon>Tritrichomonadida</taxon>
        <taxon>Tritrichomonadidae</taxon>
        <taxon>Tritrichomonas</taxon>
    </lineage>
</organism>
<gene>
    <name evidence="1" type="ORF">M9Y10_041786</name>
</gene>
<dbReference type="EMBL" id="JAPFFF010000007">
    <property type="protein sequence ID" value="KAK8886324.1"/>
    <property type="molecule type" value="Genomic_DNA"/>
</dbReference>
<dbReference type="Proteomes" id="UP001470230">
    <property type="component" value="Unassembled WGS sequence"/>
</dbReference>
<name>A0ABR2K5H6_9EUKA</name>
<reference evidence="1 2" key="1">
    <citation type="submission" date="2024-04" db="EMBL/GenBank/DDBJ databases">
        <title>Tritrichomonas musculus Genome.</title>
        <authorList>
            <person name="Alves-Ferreira E."/>
            <person name="Grigg M."/>
            <person name="Lorenzi H."/>
            <person name="Galac M."/>
        </authorList>
    </citation>
    <scope>NUCLEOTIDE SEQUENCE [LARGE SCALE GENOMIC DNA]</scope>
    <source>
        <strain evidence="1 2">EAF2021</strain>
    </source>
</reference>
<keyword evidence="2" id="KW-1185">Reference proteome</keyword>
<comment type="caution">
    <text evidence="1">The sequence shown here is derived from an EMBL/GenBank/DDBJ whole genome shotgun (WGS) entry which is preliminary data.</text>
</comment>
<accession>A0ABR2K5H6</accession>